<protein>
    <recommendedName>
        <fullName evidence="4">DUF3324 domain-containing protein</fullName>
    </recommendedName>
</protein>
<accession>A0A1G2U5B9</accession>
<reference evidence="2 3" key="1">
    <citation type="journal article" date="2016" name="Nat. Commun.">
        <title>Thousands of microbial genomes shed light on interconnected biogeochemical processes in an aquifer system.</title>
        <authorList>
            <person name="Anantharaman K."/>
            <person name="Brown C.T."/>
            <person name="Hug L.A."/>
            <person name="Sharon I."/>
            <person name="Castelle C.J."/>
            <person name="Probst A.J."/>
            <person name="Thomas B.C."/>
            <person name="Singh A."/>
            <person name="Wilkins M.J."/>
            <person name="Karaoz U."/>
            <person name="Brodie E.L."/>
            <person name="Williams K.H."/>
            <person name="Hubbard S.S."/>
            <person name="Banfield J.F."/>
        </authorList>
    </citation>
    <scope>NUCLEOTIDE SEQUENCE [LARGE SCALE GENOMIC DNA]</scope>
</reference>
<organism evidence="2 3">
    <name type="scientific">Candidatus Zambryskibacteria bacterium RIFCSPLOWO2_01_FULL_43_17</name>
    <dbReference type="NCBI Taxonomy" id="1802760"/>
    <lineage>
        <taxon>Bacteria</taxon>
        <taxon>Candidatus Zambryskiibacteriota</taxon>
    </lineage>
</organism>
<dbReference type="AlphaFoldDB" id="A0A1G2U5B9"/>
<sequence>MKQILTGLILLALSIPSLALGYEIEKNPSLPVENGFIVGPAKIETEIAEGGVKTVLVNVENRTGRSQTFRISFDDFTAGNQDVEAVRIGADEANKSSLKNFLYVEKKEFVLNHGDRLLLPVTITIPAGTPAGTKLGAVLVSSEKMSDRITDDARAYSAANVVGQIATLLFVNVPGEVKVQGKLEGIKTKNNTRVFFLTPISLQILYRNSGEIYLNPYGKIDVKNMFGRQVSSYILDPWFTLPNSLRTREISLSKGLTFGRYSAHALVNRGYENIVDEMEVSFYVVPPMSLLLLIVVVILLVIVSRRTKRI</sequence>
<feature type="transmembrane region" description="Helical" evidence="1">
    <location>
        <begin position="282"/>
        <end position="303"/>
    </location>
</feature>
<gene>
    <name evidence="2" type="ORF">A2920_02210</name>
</gene>
<dbReference type="EMBL" id="MHWD01000014">
    <property type="protein sequence ID" value="OHB04130.1"/>
    <property type="molecule type" value="Genomic_DNA"/>
</dbReference>
<name>A0A1G2U5B9_9BACT</name>
<evidence type="ECO:0000256" key="1">
    <source>
        <dbReference type="SAM" id="Phobius"/>
    </source>
</evidence>
<proteinExistence type="predicted"/>
<evidence type="ECO:0000313" key="3">
    <source>
        <dbReference type="Proteomes" id="UP000179283"/>
    </source>
</evidence>
<dbReference type="Proteomes" id="UP000179283">
    <property type="component" value="Unassembled WGS sequence"/>
</dbReference>
<keyword evidence="1" id="KW-0812">Transmembrane</keyword>
<comment type="caution">
    <text evidence="2">The sequence shown here is derived from an EMBL/GenBank/DDBJ whole genome shotgun (WGS) entry which is preliminary data.</text>
</comment>
<evidence type="ECO:0008006" key="4">
    <source>
        <dbReference type="Google" id="ProtNLM"/>
    </source>
</evidence>
<evidence type="ECO:0000313" key="2">
    <source>
        <dbReference type="EMBL" id="OHB04130.1"/>
    </source>
</evidence>
<keyword evidence="1" id="KW-0472">Membrane</keyword>
<keyword evidence="1" id="KW-1133">Transmembrane helix</keyword>